<organism evidence="1 2">
    <name type="scientific">Staurois parvus</name>
    <dbReference type="NCBI Taxonomy" id="386267"/>
    <lineage>
        <taxon>Eukaryota</taxon>
        <taxon>Metazoa</taxon>
        <taxon>Chordata</taxon>
        <taxon>Craniata</taxon>
        <taxon>Vertebrata</taxon>
        <taxon>Euteleostomi</taxon>
        <taxon>Amphibia</taxon>
        <taxon>Batrachia</taxon>
        <taxon>Anura</taxon>
        <taxon>Neobatrachia</taxon>
        <taxon>Ranoidea</taxon>
        <taxon>Ranidae</taxon>
        <taxon>Staurois</taxon>
    </lineage>
</organism>
<gene>
    <name evidence="1" type="ORF">SPARVUS_LOCUS12708600</name>
</gene>
<dbReference type="Proteomes" id="UP001162483">
    <property type="component" value="Unassembled WGS sequence"/>
</dbReference>
<name>A0ABN9FUJ6_9NEOB</name>
<protein>
    <submittedName>
        <fullName evidence="1">Uncharacterized protein</fullName>
    </submittedName>
</protein>
<reference evidence="1" key="1">
    <citation type="submission" date="2023-05" db="EMBL/GenBank/DDBJ databases">
        <authorList>
            <person name="Stuckert A."/>
        </authorList>
    </citation>
    <scope>NUCLEOTIDE SEQUENCE</scope>
</reference>
<sequence>MAYLFVTEMLFFPVASTLIQYHKHLIVEYLVARKFHGWTYCTDVNLSQYYA</sequence>
<evidence type="ECO:0000313" key="1">
    <source>
        <dbReference type="EMBL" id="CAI9600158.1"/>
    </source>
</evidence>
<keyword evidence="2" id="KW-1185">Reference proteome</keyword>
<dbReference type="EMBL" id="CATNWA010017397">
    <property type="protein sequence ID" value="CAI9600158.1"/>
    <property type="molecule type" value="Genomic_DNA"/>
</dbReference>
<evidence type="ECO:0000313" key="2">
    <source>
        <dbReference type="Proteomes" id="UP001162483"/>
    </source>
</evidence>
<comment type="caution">
    <text evidence="1">The sequence shown here is derived from an EMBL/GenBank/DDBJ whole genome shotgun (WGS) entry which is preliminary data.</text>
</comment>
<proteinExistence type="predicted"/>
<accession>A0ABN9FUJ6</accession>